<dbReference type="Pfam" id="PF00440">
    <property type="entry name" value="TetR_N"/>
    <property type="match status" value="1"/>
</dbReference>
<gene>
    <name evidence="7" type="primary">mftR</name>
    <name evidence="7" type="ORF">KDK95_05200</name>
</gene>
<dbReference type="PRINTS" id="PR00455">
    <property type="entry name" value="HTHTETR"/>
</dbReference>
<sequence>MERPAAEALDERPAKTGRPRATSRAELERVAFELFDRRGFDEVTVEDITTAAGVGRRTFFRYYASKNALVWGDFDGQLEYLRELLATVPESLSTMEALREVIVKFNHYDPHTVPWHRRRMALILSVPTLQADSTLRYNAWREIVTEFVAQRAGLPVTALEPVLIGNVVLATSVAAYELWLQDEDADLTELLEEAFRRLVEGL</sequence>
<dbReference type="InterPro" id="IPR023851">
    <property type="entry name" value="Tscrpt_reg_TetR-type"/>
</dbReference>
<evidence type="ECO:0000256" key="1">
    <source>
        <dbReference type="ARBA" id="ARBA00023015"/>
    </source>
</evidence>
<dbReference type="AlphaFoldDB" id="A0A941E3T9"/>
<dbReference type="SUPFAM" id="SSF46689">
    <property type="entry name" value="Homeodomain-like"/>
    <property type="match status" value="1"/>
</dbReference>
<feature type="region of interest" description="Disordered" evidence="5">
    <location>
        <begin position="1"/>
        <end position="23"/>
    </location>
</feature>
<keyword evidence="1" id="KW-0805">Transcription regulation</keyword>
<keyword evidence="3" id="KW-0804">Transcription</keyword>
<evidence type="ECO:0000256" key="2">
    <source>
        <dbReference type="ARBA" id="ARBA00023125"/>
    </source>
</evidence>
<evidence type="ECO:0000313" key="8">
    <source>
        <dbReference type="Proteomes" id="UP000676325"/>
    </source>
</evidence>
<dbReference type="Pfam" id="PF17754">
    <property type="entry name" value="TetR_C_14"/>
    <property type="match status" value="1"/>
</dbReference>
<dbReference type="GO" id="GO:0000976">
    <property type="term" value="F:transcription cis-regulatory region binding"/>
    <property type="evidence" value="ECO:0007669"/>
    <property type="project" value="TreeGrafter"/>
</dbReference>
<accession>A0A941E3T9</accession>
<dbReference type="Proteomes" id="UP000676325">
    <property type="component" value="Unassembled WGS sequence"/>
</dbReference>
<proteinExistence type="predicted"/>
<evidence type="ECO:0000256" key="3">
    <source>
        <dbReference type="ARBA" id="ARBA00023163"/>
    </source>
</evidence>
<evidence type="ECO:0000256" key="5">
    <source>
        <dbReference type="SAM" id="MobiDB-lite"/>
    </source>
</evidence>
<protein>
    <submittedName>
        <fullName evidence="7">Mycofactocin system transcriptional regulator</fullName>
    </submittedName>
</protein>
<dbReference type="PANTHER" id="PTHR30055:SF238">
    <property type="entry name" value="MYCOFACTOCIN BIOSYNTHESIS TRANSCRIPTIONAL REGULATOR MFTR-RELATED"/>
    <property type="match status" value="1"/>
</dbReference>
<name>A0A941E3T9_9ACTN</name>
<dbReference type="NCBIfam" id="TIGR03968">
    <property type="entry name" value="mycofact_TetR"/>
    <property type="match status" value="1"/>
</dbReference>
<evidence type="ECO:0000259" key="6">
    <source>
        <dbReference type="PROSITE" id="PS50977"/>
    </source>
</evidence>
<feature type="domain" description="HTH tetR-type" evidence="6">
    <location>
        <begin position="21"/>
        <end position="81"/>
    </location>
</feature>
<dbReference type="InterPro" id="IPR001647">
    <property type="entry name" value="HTH_TetR"/>
</dbReference>
<feature type="DNA-binding region" description="H-T-H motif" evidence="4">
    <location>
        <begin position="44"/>
        <end position="63"/>
    </location>
</feature>
<dbReference type="RefSeq" id="WP_212516849.1">
    <property type="nucleotide sequence ID" value="NZ_JAGSOH010000008.1"/>
</dbReference>
<dbReference type="InterPro" id="IPR041347">
    <property type="entry name" value="MftR_C"/>
</dbReference>
<comment type="caution">
    <text evidence="7">The sequence shown here is derived from an EMBL/GenBank/DDBJ whole genome shotgun (WGS) entry which is preliminary data.</text>
</comment>
<dbReference type="PROSITE" id="PS50977">
    <property type="entry name" value="HTH_TETR_2"/>
    <property type="match status" value="1"/>
</dbReference>
<dbReference type="InterPro" id="IPR009057">
    <property type="entry name" value="Homeodomain-like_sf"/>
</dbReference>
<feature type="compositionally biased region" description="Basic and acidic residues" evidence="5">
    <location>
        <begin position="1"/>
        <end position="14"/>
    </location>
</feature>
<dbReference type="InterPro" id="IPR050109">
    <property type="entry name" value="HTH-type_TetR-like_transc_reg"/>
</dbReference>
<keyword evidence="2 4" id="KW-0238">DNA-binding</keyword>
<dbReference type="Gene3D" id="1.10.357.10">
    <property type="entry name" value="Tetracycline Repressor, domain 2"/>
    <property type="match status" value="1"/>
</dbReference>
<dbReference type="Gene3D" id="1.10.10.60">
    <property type="entry name" value="Homeodomain-like"/>
    <property type="match status" value="1"/>
</dbReference>
<dbReference type="PANTHER" id="PTHR30055">
    <property type="entry name" value="HTH-TYPE TRANSCRIPTIONAL REGULATOR RUTR"/>
    <property type="match status" value="1"/>
</dbReference>
<reference evidence="7" key="1">
    <citation type="submission" date="2021-04" db="EMBL/GenBank/DDBJ databases">
        <title>Genome based classification of Actinospica acidithermotolerans sp. nov., an actinobacterium isolated from an Indonesian hot spring.</title>
        <authorList>
            <person name="Kusuma A.B."/>
            <person name="Putra K.E."/>
            <person name="Nafisah S."/>
            <person name="Loh J."/>
            <person name="Nouioui I."/>
            <person name="Goodfellow M."/>
        </authorList>
    </citation>
    <scope>NUCLEOTIDE SEQUENCE</scope>
    <source>
        <strain evidence="7">MGRD01-02</strain>
    </source>
</reference>
<organism evidence="7 8">
    <name type="scientific">Actinospica acidithermotolerans</name>
    <dbReference type="NCBI Taxonomy" id="2828514"/>
    <lineage>
        <taxon>Bacteria</taxon>
        <taxon>Bacillati</taxon>
        <taxon>Actinomycetota</taxon>
        <taxon>Actinomycetes</taxon>
        <taxon>Catenulisporales</taxon>
        <taxon>Actinospicaceae</taxon>
        <taxon>Actinospica</taxon>
    </lineage>
</organism>
<dbReference type="EMBL" id="JAGSOH010000008">
    <property type="protein sequence ID" value="MBR7825695.1"/>
    <property type="molecule type" value="Genomic_DNA"/>
</dbReference>
<evidence type="ECO:0000256" key="4">
    <source>
        <dbReference type="PROSITE-ProRule" id="PRU00335"/>
    </source>
</evidence>
<keyword evidence="8" id="KW-1185">Reference proteome</keyword>
<dbReference type="GO" id="GO:0003700">
    <property type="term" value="F:DNA-binding transcription factor activity"/>
    <property type="evidence" value="ECO:0007669"/>
    <property type="project" value="TreeGrafter"/>
</dbReference>
<evidence type="ECO:0000313" key="7">
    <source>
        <dbReference type="EMBL" id="MBR7825695.1"/>
    </source>
</evidence>